<dbReference type="RefSeq" id="WP_014889026.1">
    <property type="nucleotide sequence ID" value="NC_018420.1"/>
</dbReference>
<keyword evidence="3 9" id="KW-0436">Ligase</keyword>
<comment type="caution">
    <text evidence="9">Lacks conserved residue(s) required for the propagation of feature annotation.</text>
</comment>
<evidence type="ECO:0000256" key="4">
    <source>
        <dbReference type="ARBA" id="ARBA00022741"/>
    </source>
</evidence>
<feature type="binding site" evidence="9">
    <location>
        <position position="212"/>
    </location>
    <ligand>
        <name>L-glutamine</name>
        <dbReference type="ChEBI" id="CHEBI:58359"/>
    </ligand>
</feature>
<dbReference type="InterPro" id="IPR020059">
    <property type="entry name" value="Glu/Gln-tRNA-synth_Ib_codon-bd"/>
</dbReference>
<feature type="domain" description="tRNA synthetases class I (E and Q) anti-codon binding" evidence="13">
    <location>
        <begin position="457"/>
        <end position="528"/>
    </location>
</feature>
<evidence type="ECO:0000256" key="1">
    <source>
        <dbReference type="ARBA" id="ARBA00005594"/>
    </source>
</evidence>
<dbReference type="AlphaFoldDB" id="J3Z5U3"/>
<dbReference type="Gene3D" id="3.40.50.620">
    <property type="entry name" value="HUPs"/>
    <property type="match status" value="1"/>
</dbReference>
<dbReference type="GO" id="GO:0005524">
    <property type="term" value="F:ATP binding"/>
    <property type="evidence" value="ECO:0007669"/>
    <property type="project" value="UniProtKB-UniRule"/>
</dbReference>
<feature type="short sequence motif" description="'HIGH' region" evidence="9">
    <location>
        <begin position="34"/>
        <end position="44"/>
    </location>
</feature>
<gene>
    <name evidence="9" type="primary">glnS</name>
    <name evidence="14" type="ORF">A35E_00435</name>
</gene>
<organism evidence="14 15">
    <name type="scientific">secondary endosymbiont of Heteropsylla cubana</name>
    <dbReference type="NCBI Taxonomy" id="134287"/>
    <lineage>
        <taxon>Bacteria</taxon>
        <taxon>Pseudomonadati</taxon>
        <taxon>Pseudomonadota</taxon>
        <taxon>Gammaproteobacteria</taxon>
        <taxon>Enterobacterales</taxon>
        <taxon>Enterobacteriaceae</taxon>
        <taxon>aphid secondary symbionts</taxon>
    </lineage>
</organism>
<proteinExistence type="inferred from homology"/>
<dbReference type="HOGENOM" id="CLU_001882_2_3_6"/>
<dbReference type="InterPro" id="IPR050132">
    <property type="entry name" value="Gln/Glu-tRNA_Ligase"/>
</dbReference>
<name>J3Z5U3_9ENTR</name>
<dbReference type="GO" id="GO:0006425">
    <property type="term" value="P:glutaminyl-tRNA aminoacylation"/>
    <property type="evidence" value="ECO:0007669"/>
    <property type="project" value="UniProtKB-UniRule"/>
</dbReference>
<keyword evidence="7 9" id="KW-0030">Aminoacyl-tRNA synthetase</keyword>
<feature type="binding site" evidence="9">
    <location>
        <begin position="261"/>
        <end position="262"/>
    </location>
    <ligand>
        <name>ATP</name>
        <dbReference type="ChEBI" id="CHEBI:30616"/>
    </ligand>
</feature>
<comment type="similarity">
    <text evidence="1 9 10">Belongs to the class-I aminoacyl-tRNA synthetase family.</text>
</comment>
<dbReference type="PATRIC" id="fig|134287.3.peg.412"/>
<evidence type="ECO:0000259" key="13">
    <source>
        <dbReference type="Pfam" id="PF20974"/>
    </source>
</evidence>
<dbReference type="GO" id="GO:0004819">
    <property type="term" value="F:glutamine-tRNA ligase activity"/>
    <property type="evidence" value="ECO:0007669"/>
    <property type="project" value="UniProtKB-UniRule"/>
</dbReference>
<sequence length="556" mass="64809">MCEAKVKLKNFIYHVVENDLASGKYTLVHTRFPPEPNGYLHIGHAKSICLNFGIAKDYQGQCNLRFDDTNPLKENIEYVNAIKHDVQWLGFQWSGDVQYTSSYFDKLYEYALELIDKGLAYVDQLSTKQIRDYRGTLTCPGTNSPYRDQSPKENQVLFSRMRQNEFEEGSACLRAKIDMASPFIVMRDPVLYRIKSALHHQTGKKWCIYPTYDFSHCICDAMEGITHSLCTLEFQDNRRLYDWILKNITIEAHPRQYEFSRLNLEYVILSKRKLNVLVKEKIVESWDDPRMPTISGLRRRGYTAESIREFCSRIGVTKQDNQIQISALEACIRKDLNDRVPRVMAVIDPILVIIESLPIGYEKEIVMQNHPKRPDMGKRLVLLTREIYIDQADFREEARCQYKRLVLGKEVRLRNAFIIKANRIEKDSLGKITKIFCSHDESTFFKYFLDKKKGIGVIHWVSATCSLAAEFRLYDQLFKVKNPEGVTDFLSMLNPNSLIIRRGFVESEVLGCTIGQSFQFEREGYFCVNNCYASSPHLIFNRIVRLRDNWETKSNI</sequence>
<evidence type="ECO:0000313" key="15">
    <source>
        <dbReference type="Proteomes" id="UP000003937"/>
    </source>
</evidence>
<dbReference type="Pfam" id="PF20974">
    <property type="entry name" value="tRNA-synt_1c_C2"/>
    <property type="match status" value="1"/>
</dbReference>
<evidence type="ECO:0000256" key="3">
    <source>
        <dbReference type="ARBA" id="ARBA00022598"/>
    </source>
</evidence>
<dbReference type="GO" id="GO:0006424">
    <property type="term" value="P:glutamyl-tRNA aminoacylation"/>
    <property type="evidence" value="ECO:0007669"/>
    <property type="project" value="UniProtKB-UniRule"/>
</dbReference>
<dbReference type="InterPro" id="IPR020061">
    <property type="entry name" value="Glu_tRNA_lig_a-bdl"/>
</dbReference>
<feature type="binding site" evidence="9">
    <location>
        <position position="231"/>
    </location>
    <ligand>
        <name>ATP</name>
        <dbReference type="ChEBI" id="CHEBI:30616"/>
    </ligand>
</feature>
<dbReference type="InterPro" id="IPR022861">
    <property type="entry name" value="Gln_tRNA_ligase_bac"/>
</dbReference>
<dbReference type="Gene3D" id="3.90.800.10">
    <property type="entry name" value="Glutamyl-tRNA Synthetase, Domain 3"/>
    <property type="match status" value="1"/>
</dbReference>
<dbReference type="Gene3D" id="2.40.240.10">
    <property type="entry name" value="Ribosomal Protein L25, Chain P"/>
    <property type="match status" value="2"/>
</dbReference>
<evidence type="ECO:0000256" key="6">
    <source>
        <dbReference type="ARBA" id="ARBA00022917"/>
    </source>
</evidence>
<dbReference type="InterPro" id="IPR011035">
    <property type="entry name" value="Ribosomal_bL25/Gln-tRNA_synth"/>
</dbReference>
<evidence type="ECO:0000313" key="14">
    <source>
        <dbReference type="EMBL" id="AFP85729.1"/>
    </source>
</evidence>
<dbReference type="PANTHER" id="PTHR43097">
    <property type="entry name" value="GLUTAMINE-TRNA LIGASE"/>
    <property type="match status" value="1"/>
</dbReference>
<comment type="subcellular location">
    <subcellularLocation>
        <location evidence="9">Cytoplasm</location>
    </subcellularLocation>
</comment>
<evidence type="ECO:0000256" key="2">
    <source>
        <dbReference type="ARBA" id="ARBA00022490"/>
    </source>
</evidence>
<evidence type="ECO:0000256" key="9">
    <source>
        <dbReference type="HAMAP-Rule" id="MF_00126"/>
    </source>
</evidence>
<dbReference type="CDD" id="cd00807">
    <property type="entry name" value="GlnRS_core"/>
    <property type="match status" value="1"/>
</dbReference>
<feature type="domain" description="Glutamyl/glutaminyl-tRNA synthetase class Ib anti-codon binding" evidence="12">
    <location>
        <begin position="341"/>
        <end position="439"/>
    </location>
</feature>
<dbReference type="InterPro" id="IPR049437">
    <property type="entry name" value="tRNA-synt_1c_C2"/>
</dbReference>
<dbReference type="InterPro" id="IPR014729">
    <property type="entry name" value="Rossmann-like_a/b/a_fold"/>
</dbReference>
<dbReference type="Pfam" id="PF03950">
    <property type="entry name" value="tRNA-synt_1c_C"/>
    <property type="match status" value="1"/>
</dbReference>
<evidence type="ECO:0000256" key="8">
    <source>
        <dbReference type="ARBA" id="ARBA00048270"/>
    </source>
</evidence>
<dbReference type="NCBIfam" id="NF011291">
    <property type="entry name" value="PRK14703.1"/>
    <property type="match status" value="1"/>
</dbReference>
<dbReference type="OrthoDB" id="9801560at2"/>
<dbReference type="InterPro" id="IPR020058">
    <property type="entry name" value="Glu/Gln-tRNA-synth_Ib_cat-dom"/>
</dbReference>
<keyword evidence="5 9" id="KW-0067">ATP-binding</keyword>
<dbReference type="FunFam" id="3.40.50.620:FF:000037">
    <property type="entry name" value="Glutamine--tRNA ligase cytoplasmic"/>
    <property type="match status" value="1"/>
</dbReference>
<feature type="binding site" evidence="9">
    <location>
        <position position="67"/>
    </location>
    <ligand>
        <name>L-glutamine</name>
        <dbReference type="ChEBI" id="CHEBI:58359"/>
    </ligand>
</feature>
<keyword evidence="2 9" id="KW-0963">Cytoplasm</keyword>
<dbReference type="FunFam" id="3.90.800.10:FF:000001">
    <property type="entry name" value="Glutamine--tRNA ligase"/>
    <property type="match status" value="1"/>
</dbReference>
<evidence type="ECO:0000256" key="10">
    <source>
        <dbReference type="RuleBase" id="RU363037"/>
    </source>
</evidence>
<feature type="short sequence motif" description="'KMSKS' region" evidence="9">
    <location>
        <begin position="268"/>
        <end position="272"/>
    </location>
</feature>
<dbReference type="InterPro" id="IPR020056">
    <property type="entry name" value="Rbsml_bL25/Gln-tRNA_synth_N"/>
</dbReference>
<keyword evidence="4 9" id="KW-0547">Nucleotide-binding</keyword>
<feature type="binding site" evidence="9">
    <location>
        <begin position="35"/>
        <end position="37"/>
    </location>
    <ligand>
        <name>ATP</name>
        <dbReference type="ChEBI" id="CHEBI:30616"/>
    </ligand>
</feature>
<dbReference type="InterPro" id="IPR001412">
    <property type="entry name" value="aa-tRNA-synth_I_CS"/>
</dbReference>
<evidence type="ECO:0000256" key="7">
    <source>
        <dbReference type="ARBA" id="ARBA00023146"/>
    </source>
</evidence>
<dbReference type="STRING" id="134287.A35E_00435"/>
<feature type="domain" description="Glutamyl/glutaminyl-tRNA synthetase class Ib catalytic" evidence="11">
    <location>
        <begin position="28"/>
        <end position="337"/>
    </location>
</feature>
<dbReference type="Proteomes" id="UP000003937">
    <property type="component" value="Chromosome"/>
</dbReference>
<comment type="catalytic activity">
    <reaction evidence="8 9">
        <text>tRNA(Gln) + L-glutamine + ATP = L-glutaminyl-tRNA(Gln) + AMP + diphosphate</text>
        <dbReference type="Rhea" id="RHEA:20121"/>
        <dbReference type="Rhea" id="RHEA-COMP:9662"/>
        <dbReference type="Rhea" id="RHEA-COMP:9681"/>
        <dbReference type="ChEBI" id="CHEBI:30616"/>
        <dbReference type="ChEBI" id="CHEBI:33019"/>
        <dbReference type="ChEBI" id="CHEBI:58359"/>
        <dbReference type="ChEBI" id="CHEBI:78442"/>
        <dbReference type="ChEBI" id="CHEBI:78521"/>
        <dbReference type="ChEBI" id="CHEBI:456215"/>
        <dbReference type="EC" id="6.1.1.18"/>
    </reaction>
</comment>
<keyword evidence="6 9" id="KW-0648">Protein biosynthesis</keyword>
<reference evidence="14 15" key="1">
    <citation type="journal article" date="2012" name="Mol. Biol. Evol.">
        <title>Genome reduction and co-evolution between the primary and secondary bacterial symbionts of psyllids.</title>
        <authorList>
            <person name="Sloan D.B."/>
            <person name="Moran N.A."/>
        </authorList>
    </citation>
    <scope>NUCLEOTIDE SEQUENCE [LARGE SCALE GENOMIC DNA]</scope>
    <source>
        <strain evidence="14">Hcub_S</strain>
    </source>
</reference>
<dbReference type="PROSITE" id="PS00178">
    <property type="entry name" value="AA_TRNA_LIGASE_I"/>
    <property type="match status" value="1"/>
</dbReference>
<evidence type="ECO:0000259" key="12">
    <source>
        <dbReference type="Pfam" id="PF03950"/>
    </source>
</evidence>
<dbReference type="PANTHER" id="PTHR43097:SF5">
    <property type="entry name" value="GLUTAMATE--TRNA LIGASE"/>
    <property type="match status" value="1"/>
</dbReference>
<dbReference type="HAMAP" id="MF_00126">
    <property type="entry name" value="Gln_tRNA_synth"/>
    <property type="match status" value="1"/>
</dbReference>
<dbReference type="SUPFAM" id="SSF52374">
    <property type="entry name" value="Nucleotidylyl transferase"/>
    <property type="match status" value="1"/>
</dbReference>
<dbReference type="NCBIfam" id="TIGR00440">
    <property type="entry name" value="glnS"/>
    <property type="match status" value="1"/>
</dbReference>
<dbReference type="PRINTS" id="PR00987">
    <property type="entry name" value="TRNASYNTHGLU"/>
</dbReference>
<accession>J3Z5U3</accession>
<dbReference type="InterPro" id="IPR004514">
    <property type="entry name" value="Gln-tRNA-synth"/>
</dbReference>
<dbReference type="EMBL" id="CP003547">
    <property type="protein sequence ID" value="AFP85729.1"/>
    <property type="molecule type" value="Genomic_DNA"/>
</dbReference>
<dbReference type="EC" id="6.1.1.18" evidence="9"/>
<dbReference type="SUPFAM" id="SSF50715">
    <property type="entry name" value="Ribosomal protein L25-like"/>
    <property type="match status" value="1"/>
</dbReference>
<comment type="subunit">
    <text evidence="9">Monomer.</text>
</comment>
<feature type="binding site" evidence="9">
    <location>
        <begin position="269"/>
        <end position="271"/>
    </location>
    <ligand>
        <name>ATP</name>
        <dbReference type="ChEBI" id="CHEBI:30616"/>
    </ligand>
</feature>
<dbReference type="Pfam" id="PF00749">
    <property type="entry name" value="tRNA-synt_1c"/>
    <property type="match status" value="1"/>
</dbReference>
<dbReference type="Gene3D" id="1.10.1160.10">
    <property type="entry name" value="Glutamyl-trna Synthetase, Domain 2"/>
    <property type="match status" value="1"/>
</dbReference>
<dbReference type="InterPro" id="IPR000924">
    <property type="entry name" value="Glu/Gln-tRNA-synth"/>
</dbReference>
<feature type="binding site" evidence="9">
    <location>
        <begin position="41"/>
        <end position="47"/>
    </location>
    <ligand>
        <name>ATP</name>
        <dbReference type="ChEBI" id="CHEBI:30616"/>
    </ligand>
</feature>
<dbReference type="KEGG" id="sehc:A35E_00435"/>
<dbReference type="GO" id="GO:0005829">
    <property type="term" value="C:cytosol"/>
    <property type="evidence" value="ECO:0007669"/>
    <property type="project" value="TreeGrafter"/>
</dbReference>
<dbReference type="FunFam" id="1.10.1160.10:FF:000001">
    <property type="entry name" value="Glutamine--tRNA ligase"/>
    <property type="match status" value="1"/>
</dbReference>
<keyword evidence="15" id="KW-1185">Reference proteome</keyword>
<evidence type="ECO:0000256" key="5">
    <source>
        <dbReference type="ARBA" id="ARBA00022840"/>
    </source>
</evidence>
<evidence type="ECO:0000259" key="11">
    <source>
        <dbReference type="Pfam" id="PF00749"/>
    </source>
</evidence>
<protein>
    <recommendedName>
        <fullName evidence="9">Glutamine--tRNA ligase</fullName>
        <ecNumber evidence="9">6.1.1.18</ecNumber>
    </recommendedName>
    <alternativeName>
        <fullName evidence="9">Glutaminyl-tRNA synthetase</fullName>
        <shortName evidence="9">GlnRS</shortName>
    </alternativeName>
</protein>